<dbReference type="AlphaFoldDB" id="A0AAE1I1V3"/>
<dbReference type="InterPro" id="IPR043504">
    <property type="entry name" value="Peptidase_S1_PA_chymotrypsin"/>
</dbReference>
<dbReference type="Gene3D" id="2.40.10.10">
    <property type="entry name" value="Trypsin-like serine proteases"/>
    <property type="match status" value="1"/>
</dbReference>
<comment type="caution">
    <text evidence="3">The sequence shown here is derived from an EMBL/GenBank/DDBJ whole genome shotgun (WGS) entry which is preliminary data.</text>
</comment>
<keyword evidence="3" id="KW-0645">Protease</keyword>
<organism evidence="3 4">
    <name type="scientific">Frankliniella fusca</name>
    <dbReference type="NCBI Taxonomy" id="407009"/>
    <lineage>
        <taxon>Eukaryota</taxon>
        <taxon>Metazoa</taxon>
        <taxon>Ecdysozoa</taxon>
        <taxon>Arthropoda</taxon>
        <taxon>Hexapoda</taxon>
        <taxon>Insecta</taxon>
        <taxon>Pterygota</taxon>
        <taxon>Neoptera</taxon>
        <taxon>Paraneoptera</taxon>
        <taxon>Thysanoptera</taxon>
        <taxon>Terebrantia</taxon>
        <taxon>Thripoidea</taxon>
        <taxon>Thripidae</taxon>
        <taxon>Frankliniella</taxon>
    </lineage>
</organism>
<evidence type="ECO:0000313" key="3">
    <source>
        <dbReference type="EMBL" id="KAK3930780.1"/>
    </source>
</evidence>
<keyword evidence="4" id="KW-1185">Reference proteome</keyword>
<name>A0AAE1I1V3_9NEOP</name>
<dbReference type="EMBL" id="JAHWGI010001412">
    <property type="protein sequence ID" value="KAK3930780.1"/>
    <property type="molecule type" value="Genomic_DNA"/>
</dbReference>
<dbReference type="InterPro" id="IPR001254">
    <property type="entry name" value="Trypsin_dom"/>
</dbReference>
<accession>A0AAE1I1V3</accession>
<reference evidence="3" key="1">
    <citation type="submission" date="2021-07" db="EMBL/GenBank/DDBJ databases">
        <authorList>
            <person name="Catto M.A."/>
            <person name="Jacobson A."/>
            <person name="Kennedy G."/>
            <person name="Labadie P."/>
            <person name="Hunt B.G."/>
            <person name="Srinivasan R."/>
        </authorList>
    </citation>
    <scope>NUCLEOTIDE SEQUENCE</scope>
    <source>
        <strain evidence="3">PL_HMW_Pooled</strain>
        <tissue evidence="3">Head</tissue>
    </source>
</reference>
<dbReference type="Proteomes" id="UP001219518">
    <property type="component" value="Unassembled WGS sequence"/>
</dbReference>
<dbReference type="GO" id="GO:0004252">
    <property type="term" value="F:serine-type endopeptidase activity"/>
    <property type="evidence" value="ECO:0007669"/>
    <property type="project" value="InterPro"/>
</dbReference>
<feature type="region of interest" description="Disordered" evidence="1">
    <location>
        <begin position="1"/>
        <end position="26"/>
    </location>
</feature>
<keyword evidence="3" id="KW-0378">Hydrolase</keyword>
<dbReference type="GO" id="GO:0006508">
    <property type="term" value="P:proteolysis"/>
    <property type="evidence" value="ECO:0007669"/>
    <property type="project" value="UniProtKB-KW"/>
</dbReference>
<evidence type="ECO:0000259" key="2">
    <source>
        <dbReference type="PROSITE" id="PS50240"/>
    </source>
</evidence>
<reference evidence="3" key="2">
    <citation type="journal article" date="2023" name="BMC Genomics">
        <title>Pest status, molecular evolution, and epigenetic factors derived from the genome assembly of Frankliniella fusca, a thysanopteran phytovirus vector.</title>
        <authorList>
            <person name="Catto M.A."/>
            <person name="Labadie P.E."/>
            <person name="Jacobson A.L."/>
            <person name="Kennedy G.G."/>
            <person name="Srinivasan R."/>
            <person name="Hunt B.G."/>
        </authorList>
    </citation>
    <scope>NUCLEOTIDE SEQUENCE</scope>
    <source>
        <strain evidence="3">PL_HMW_Pooled</strain>
    </source>
</reference>
<dbReference type="SUPFAM" id="SSF50494">
    <property type="entry name" value="Trypsin-like serine proteases"/>
    <property type="match status" value="1"/>
</dbReference>
<evidence type="ECO:0000256" key="1">
    <source>
        <dbReference type="SAM" id="MobiDB-lite"/>
    </source>
</evidence>
<dbReference type="Pfam" id="PF00089">
    <property type="entry name" value="Trypsin"/>
    <property type="match status" value="1"/>
</dbReference>
<sequence>AATRRGPFGDPVPQRRADPEPGTAAPLPWRWLSIAPSRTTRCPRATTTARSFAATEPSAYRRASDRLTCPRSRRCHPQLPEPPAGTVVVATGWGKNFIRSVETHQSEDLGDVLQKVSLRIWDWNSCARMFSGRLQGQVQGWQRDAARGRGLGMVCAGVPRSNKDTCQGDAGLRRATSDRRGHHVLGLTAEDTKVTHYISWIEGIVWPHS</sequence>
<dbReference type="InterPro" id="IPR009003">
    <property type="entry name" value="Peptidase_S1_PA"/>
</dbReference>
<proteinExistence type="predicted"/>
<feature type="domain" description="Peptidase S1" evidence="2">
    <location>
        <begin position="79"/>
        <end position="206"/>
    </location>
</feature>
<gene>
    <name evidence="3" type="ORF">KUF71_024137</name>
</gene>
<feature type="non-terminal residue" evidence="3">
    <location>
        <position position="209"/>
    </location>
</feature>
<protein>
    <submittedName>
        <fullName evidence="3">Serine protease 30</fullName>
    </submittedName>
</protein>
<dbReference type="PROSITE" id="PS50240">
    <property type="entry name" value="TRYPSIN_DOM"/>
    <property type="match status" value="1"/>
</dbReference>
<evidence type="ECO:0000313" key="4">
    <source>
        <dbReference type="Proteomes" id="UP001219518"/>
    </source>
</evidence>